<sequence length="514" mass="59496">YIQAKVGKPEVIYDEDKTEITLIFRIQEGKQYHIGEIHFEGNEHRTDEYLRKVITLKEGDLFKSEKFQKDIESLTKAFTKIGYAYANVNPSTSVNENTRKVNITYKIAENNQYYINKIKISGNTKTRDRVIRRQFDIVEKDKYDSLKIQQAKRHIENLNYFEQVKLVEDRVDNNSINLNLSVKEKSTGMFTIGAGYSTLDGVVGMVQVSQKNLLGYGYDLSVKTEFSSERSDYILNFTNQWLFDKPISFGFDLYNYRRSYYEYTERSTGGAVRIGHPIIRRKLHMYYKLAYEKVEISSIDDDASRYIWEQEGKETTVSITPKIVWNTLNHPVQPSKGNKSSLSVKYADKFFGGTTNFYKIEAKSTQYYPMWWKFVGMLNGEVGYGESLNNDRLPVDERYRLGGMHSVRGYDYGDISPVDEEGYEYGGNKYLLFNAELIFPLSEAANLDGVVFFDAGQAYDSNEDFFSRDLQRSIGGGFRWFSPIGPLRLEYGYRLNARDDDNGGRWDFSIGGTF</sequence>
<evidence type="ECO:0000256" key="8">
    <source>
        <dbReference type="NCBIfam" id="TIGR03303"/>
    </source>
</evidence>
<comment type="subcellular location">
    <subcellularLocation>
        <location evidence="1">Membrane</location>
    </subcellularLocation>
</comment>
<dbReference type="GO" id="GO:0071709">
    <property type="term" value="P:membrane assembly"/>
    <property type="evidence" value="ECO:0007669"/>
    <property type="project" value="InterPro"/>
</dbReference>
<dbReference type="InterPro" id="IPR000184">
    <property type="entry name" value="Bac_surfAg_D15"/>
</dbReference>
<evidence type="ECO:0000259" key="9">
    <source>
        <dbReference type="PROSITE" id="PS51779"/>
    </source>
</evidence>
<dbReference type="PANTHER" id="PTHR12815">
    <property type="entry name" value="SORTING AND ASSEMBLY MACHINERY SAMM50 PROTEIN FAMILY MEMBER"/>
    <property type="match status" value="1"/>
</dbReference>
<dbReference type="PANTHER" id="PTHR12815:SF47">
    <property type="entry name" value="TRANSLOCATION AND ASSEMBLY MODULE SUBUNIT TAMA"/>
    <property type="match status" value="1"/>
</dbReference>
<keyword evidence="4" id="KW-0732">Signal</keyword>
<evidence type="ECO:0000256" key="2">
    <source>
        <dbReference type="ARBA" id="ARBA00022452"/>
    </source>
</evidence>
<gene>
    <name evidence="10" type="primary">bamA</name>
    <name evidence="10" type="ORF">FXF49_01350</name>
</gene>
<dbReference type="AlphaFoldDB" id="A0A5D0MU16"/>
<name>A0A5D0MU16_FLESI</name>
<evidence type="ECO:0000256" key="5">
    <source>
        <dbReference type="ARBA" id="ARBA00022737"/>
    </source>
</evidence>
<keyword evidence="6" id="KW-0472">Membrane</keyword>
<proteinExistence type="predicted"/>
<dbReference type="RefSeq" id="WP_303700120.1">
    <property type="nucleotide sequence ID" value="NZ_VSIV01000038.1"/>
</dbReference>
<protein>
    <recommendedName>
        <fullName evidence="8">Outer membrane protein assembly factor BamA</fullName>
    </recommendedName>
</protein>
<evidence type="ECO:0000313" key="10">
    <source>
        <dbReference type="EMBL" id="TYB35634.1"/>
    </source>
</evidence>
<dbReference type="InterPro" id="IPR010827">
    <property type="entry name" value="BamA/TamA_POTRA"/>
</dbReference>
<dbReference type="GO" id="GO:0009279">
    <property type="term" value="C:cell outer membrane"/>
    <property type="evidence" value="ECO:0007669"/>
    <property type="project" value="UniProtKB-UniRule"/>
</dbReference>
<dbReference type="InterPro" id="IPR034746">
    <property type="entry name" value="POTRA"/>
</dbReference>
<feature type="domain" description="POTRA" evidence="9">
    <location>
        <begin position="32"/>
        <end position="110"/>
    </location>
</feature>
<dbReference type="Gene3D" id="2.40.160.50">
    <property type="entry name" value="membrane protein fhac: a member of the omp85/tpsb transporter family"/>
    <property type="match status" value="1"/>
</dbReference>
<dbReference type="NCBIfam" id="TIGR03303">
    <property type="entry name" value="OM_YaeT"/>
    <property type="match status" value="1"/>
</dbReference>
<evidence type="ECO:0000256" key="1">
    <source>
        <dbReference type="ARBA" id="ARBA00004370"/>
    </source>
</evidence>
<dbReference type="Proteomes" id="UP000323337">
    <property type="component" value="Unassembled WGS sequence"/>
</dbReference>
<feature type="domain" description="POTRA" evidence="9">
    <location>
        <begin position="113"/>
        <end position="185"/>
    </location>
</feature>
<keyword evidence="5" id="KW-0677">Repeat</keyword>
<evidence type="ECO:0000256" key="3">
    <source>
        <dbReference type="ARBA" id="ARBA00022692"/>
    </source>
</evidence>
<feature type="non-terminal residue" evidence="10">
    <location>
        <position position="1"/>
    </location>
</feature>
<dbReference type="InterPro" id="IPR023707">
    <property type="entry name" value="OM_assembly_BamA"/>
</dbReference>
<dbReference type="EMBL" id="VSIV01000038">
    <property type="protein sequence ID" value="TYB35634.1"/>
    <property type="molecule type" value="Genomic_DNA"/>
</dbReference>
<keyword evidence="3" id="KW-0812">Transmembrane</keyword>
<dbReference type="Pfam" id="PF07244">
    <property type="entry name" value="POTRA"/>
    <property type="match status" value="2"/>
</dbReference>
<dbReference type="Gene3D" id="3.10.20.310">
    <property type="entry name" value="membrane protein fhac"/>
    <property type="match status" value="2"/>
</dbReference>
<dbReference type="Pfam" id="PF01103">
    <property type="entry name" value="Omp85"/>
    <property type="match status" value="1"/>
</dbReference>
<evidence type="ECO:0000313" key="11">
    <source>
        <dbReference type="Proteomes" id="UP000323337"/>
    </source>
</evidence>
<evidence type="ECO:0000256" key="6">
    <source>
        <dbReference type="ARBA" id="ARBA00023136"/>
    </source>
</evidence>
<evidence type="ECO:0000256" key="7">
    <source>
        <dbReference type="ARBA" id="ARBA00023237"/>
    </source>
</evidence>
<dbReference type="PROSITE" id="PS51779">
    <property type="entry name" value="POTRA"/>
    <property type="match status" value="2"/>
</dbReference>
<keyword evidence="2" id="KW-1134">Transmembrane beta strand</keyword>
<comment type="caution">
    <text evidence="10">The sequence shown here is derived from an EMBL/GenBank/DDBJ whole genome shotgun (WGS) entry which is preliminary data.</text>
</comment>
<dbReference type="InterPro" id="IPR039910">
    <property type="entry name" value="D15-like"/>
</dbReference>
<accession>A0A5D0MU16</accession>
<reference evidence="10 11" key="1">
    <citation type="submission" date="2019-08" db="EMBL/GenBank/DDBJ databases">
        <title>Genomic characterization of a novel candidate phylum (ARYD3) from a high temperature, high salinity tertiary oil reservoir in north central Oklahoma, USA.</title>
        <authorList>
            <person name="Youssef N.H."/>
            <person name="Yadav A."/>
            <person name="Elshahed M.S."/>
        </authorList>
    </citation>
    <scope>NUCLEOTIDE SEQUENCE [LARGE SCALE GENOMIC DNA]</scope>
    <source>
        <strain evidence="10">ARYD1</strain>
    </source>
</reference>
<organism evidence="10 11">
    <name type="scientific">Flexistipes sinusarabici</name>
    <dbReference type="NCBI Taxonomy" id="2352"/>
    <lineage>
        <taxon>Bacteria</taxon>
        <taxon>Pseudomonadati</taxon>
        <taxon>Deferribacterota</taxon>
        <taxon>Deferribacteres</taxon>
        <taxon>Deferribacterales</taxon>
        <taxon>Flexistipitaceae</taxon>
        <taxon>Flexistipes</taxon>
    </lineage>
</organism>
<keyword evidence="7" id="KW-0998">Cell outer membrane</keyword>
<evidence type="ECO:0000256" key="4">
    <source>
        <dbReference type="ARBA" id="ARBA00022729"/>
    </source>
</evidence>